<keyword evidence="4 10" id="KW-0378">Hydrolase</keyword>
<dbReference type="GO" id="GO:0000105">
    <property type="term" value="P:L-histidine biosynthetic process"/>
    <property type="evidence" value="ECO:0007669"/>
    <property type="project" value="UniProtKB-UniRule"/>
</dbReference>
<evidence type="ECO:0000256" key="3">
    <source>
        <dbReference type="ARBA" id="ARBA00022605"/>
    </source>
</evidence>
<evidence type="ECO:0000256" key="7">
    <source>
        <dbReference type="ARBA" id="ARBA00023239"/>
    </source>
</evidence>
<feature type="active site" evidence="10 11">
    <location>
        <position position="194"/>
    </location>
</feature>
<name>A0A7Y0HH44_9PROT</name>
<dbReference type="PIRSF" id="PIRSF000495">
    <property type="entry name" value="Amidotransf_hisH"/>
    <property type="match status" value="1"/>
</dbReference>
<proteinExistence type="inferred from homology"/>
<comment type="caution">
    <text evidence="13">The sequence shown here is derived from an EMBL/GenBank/DDBJ whole genome shotgun (WGS) entry which is preliminary data.</text>
</comment>
<feature type="domain" description="Glutamine amidotransferase" evidence="12">
    <location>
        <begin position="8"/>
        <end position="208"/>
    </location>
</feature>
<keyword evidence="6 10" id="KW-0368">Histidine biosynthesis</keyword>
<evidence type="ECO:0000256" key="11">
    <source>
        <dbReference type="PIRSR" id="PIRSR000495-1"/>
    </source>
</evidence>
<evidence type="ECO:0000256" key="10">
    <source>
        <dbReference type="HAMAP-Rule" id="MF_00278"/>
    </source>
</evidence>
<dbReference type="PANTHER" id="PTHR42701">
    <property type="entry name" value="IMIDAZOLE GLYCEROL PHOSPHATE SYNTHASE SUBUNIT HISH"/>
    <property type="match status" value="1"/>
</dbReference>
<accession>A0A7Y0HH44</accession>
<dbReference type="RefSeq" id="WP_169625965.1">
    <property type="nucleotide sequence ID" value="NZ_JABBNT010000004.1"/>
</dbReference>
<feature type="active site" description="Nucleophile" evidence="10 11">
    <location>
        <position position="84"/>
    </location>
</feature>
<dbReference type="PROSITE" id="PS51273">
    <property type="entry name" value="GATASE_TYPE_1"/>
    <property type="match status" value="1"/>
</dbReference>
<dbReference type="GO" id="GO:0005737">
    <property type="term" value="C:cytoplasm"/>
    <property type="evidence" value="ECO:0007669"/>
    <property type="project" value="UniProtKB-SubCell"/>
</dbReference>
<dbReference type="Pfam" id="PF00117">
    <property type="entry name" value="GATase"/>
    <property type="match status" value="1"/>
</dbReference>
<dbReference type="InterPro" id="IPR010139">
    <property type="entry name" value="Imidazole-glycPsynth_HisH"/>
</dbReference>
<comment type="function">
    <text evidence="10">IGPS catalyzes the conversion of PRFAR and glutamine to IGP, AICAR and glutamate. The HisH subunit catalyzes the hydrolysis of glutamine to glutamate and ammonia as part of the synthesis of IGP and AICAR. The resulting ammonia molecule is channeled to the active site of HisF.</text>
</comment>
<dbReference type="PROSITE" id="PS51274">
    <property type="entry name" value="GATASE_COBBQ"/>
    <property type="match status" value="1"/>
</dbReference>
<evidence type="ECO:0000256" key="9">
    <source>
        <dbReference type="ARBA" id="ARBA00049534"/>
    </source>
</evidence>
<comment type="pathway">
    <text evidence="1 10">Amino-acid biosynthesis; L-histidine biosynthesis; L-histidine from 5-phospho-alpha-D-ribose 1-diphosphate: step 5/9.</text>
</comment>
<comment type="catalytic activity">
    <reaction evidence="9 10">
        <text>L-glutamine + H2O = L-glutamate + NH4(+)</text>
        <dbReference type="Rhea" id="RHEA:15889"/>
        <dbReference type="ChEBI" id="CHEBI:15377"/>
        <dbReference type="ChEBI" id="CHEBI:28938"/>
        <dbReference type="ChEBI" id="CHEBI:29985"/>
        <dbReference type="ChEBI" id="CHEBI:58359"/>
        <dbReference type="EC" id="3.5.1.2"/>
    </reaction>
</comment>
<dbReference type="PANTHER" id="PTHR42701:SF1">
    <property type="entry name" value="IMIDAZOLE GLYCEROL PHOSPHATE SYNTHASE SUBUNIT HISH"/>
    <property type="match status" value="1"/>
</dbReference>
<dbReference type="GO" id="GO:0004359">
    <property type="term" value="F:glutaminase activity"/>
    <property type="evidence" value="ECO:0007669"/>
    <property type="project" value="UniProtKB-EC"/>
</dbReference>
<keyword evidence="7 10" id="KW-0456">Lyase</keyword>
<dbReference type="NCBIfam" id="TIGR01855">
    <property type="entry name" value="IMP_synth_hisH"/>
    <property type="match status" value="1"/>
</dbReference>
<evidence type="ECO:0000313" key="14">
    <source>
        <dbReference type="Proteomes" id="UP000539372"/>
    </source>
</evidence>
<dbReference type="Proteomes" id="UP000539372">
    <property type="component" value="Unassembled WGS sequence"/>
</dbReference>
<dbReference type="GO" id="GO:0016829">
    <property type="term" value="F:lyase activity"/>
    <property type="evidence" value="ECO:0007669"/>
    <property type="project" value="UniProtKB-KW"/>
</dbReference>
<dbReference type="Gene3D" id="3.40.50.880">
    <property type="match status" value="1"/>
</dbReference>
<comment type="catalytic activity">
    <reaction evidence="8 10">
        <text>5-[(5-phospho-1-deoxy-D-ribulos-1-ylimino)methylamino]-1-(5-phospho-beta-D-ribosyl)imidazole-4-carboxamide + L-glutamine = D-erythro-1-(imidazol-4-yl)glycerol 3-phosphate + 5-amino-1-(5-phospho-beta-D-ribosyl)imidazole-4-carboxamide + L-glutamate + H(+)</text>
        <dbReference type="Rhea" id="RHEA:24793"/>
        <dbReference type="ChEBI" id="CHEBI:15378"/>
        <dbReference type="ChEBI" id="CHEBI:29985"/>
        <dbReference type="ChEBI" id="CHEBI:58278"/>
        <dbReference type="ChEBI" id="CHEBI:58359"/>
        <dbReference type="ChEBI" id="CHEBI:58475"/>
        <dbReference type="ChEBI" id="CHEBI:58525"/>
        <dbReference type="EC" id="4.3.2.10"/>
    </reaction>
</comment>
<keyword evidence="5 10" id="KW-0315">Glutamine amidotransferase</keyword>
<dbReference type="EC" id="4.3.2.10" evidence="10"/>
<evidence type="ECO:0000256" key="1">
    <source>
        <dbReference type="ARBA" id="ARBA00005091"/>
    </source>
</evidence>
<organism evidence="13 14">
    <name type="scientific">Pacificispira spongiicola</name>
    <dbReference type="NCBI Taxonomy" id="2729598"/>
    <lineage>
        <taxon>Bacteria</taxon>
        <taxon>Pseudomonadati</taxon>
        <taxon>Pseudomonadota</taxon>
        <taxon>Alphaproteobacteria</taxon>
        <taxon>Rhodospirillales</taxon>
        <taxon>Rhodospirillaceae</taxon>
        <taxon>Pacificispira</taxon>
    </lineage>
</organism>
<evidence type="ECO:0000313" key="13">
    <source>
        <dbReference type="EMBL" id="NMM45577.1"/>
    </source>
</evidence>
<evidence type="ECO:0000259" key="12">
    <source>
        <dbReference type="Pfam" id="PF00117"/>
    </source>
</evidence>
<evidence type="ECO:0000256" key="4">
    <source>
        <dbReference type="ARBA" id="ARBA00022801"/>
    </source>
</evidence>
<dbReference type="HAMAP" id="MF_00278">
    <property type="entry name" value="HisH"/>
    <property type="match status" value="1"/>
</dbReference>
<evidence type="ECO:0000256" key="2">
    <source>
        <dbReference type="ARBA" id="ARBA00011152"/>
    </source>
</evidence>
<reference evidence="13 14" key="1">
    <citation type="submission" date="2020-04" db="EMBL/GenBank/DDBJ databases">
        <title>Rhodospirillaceae bacterium KN72 isolated from deep sea.</title>
        <authorList>
            <person name="Zhang D.-C."/>
        </authorList>
    </citation>
    <scope>NUCLEOTIDE SEQUENCE [LARGE SCALE GENOMIC DNA]</scope>
    <source>
        <strain evidence="13 14">KN72</strain>
    </source>
</reference>
<keyword evidence="14" id="KW-1185">Reference proteome</keyword>
<protein>
    <recommendedName>
        <fullName evidence="10">Imidazole glycerol phosphate synthase subunit HisH</fullName>
        <ecNumber evidence="10">4.3.2.10</ecNumber>
    </recommendedName>
    <alternativeName>
        <fullName evidence="10">IGP synthase glutaminase subunit</fullName>
        <ecNumber evidence="10">3.5.1.2</ecNumber>
    </alternativeName>
    <alternativeName>
        <fullName evidence="10">IGP synthase subunit HisH</fullName>
    </alternativeName>
    <alternativeName>
        <fullName evidence="10">ImGP synthase subunit HisH</fullName>
        <shortName evidence="10">IGPS subunit HisH</shortName>
    </alternativeName>
</protein>
<feature type="active site" evidence="10 11">
    <location>
        <position position="192"/>
    </location>
</feature>
<gene>
    <name evidence="10 13" type="primary">hisH</name>
    <name evidence="13" type="ORF">HH303_13865</name>
</gene>
<evidence type="ECO:0000256" key="6">
    <source>
        <dbReference type="ARBA" id="ARBA00023102"/>
    </source>
</evidence>
<evidence type="ECO:0000256" key="5">
    <source>
        <dbReference type="ARBA" id="ARBA00022962"/>
    </source>
</evidence>
<comment type="subcellular location">
    <subcellularLocation>
        <location evidence="10">Cytoplasm</location>
    </subcellularLocation>
</comment>
<dbReference type="AlphaFoldDB" id="A0A7Y0HH44"/>
<keyword evidence="3 10" id="KW-0028">Amino-acid biosynthesis</keyword>
<comment type="subunit">
    <text evidence="2 10">Heterodimer of HisH and HisF.</text>
</comment>
<dbReference type="GO" id="GO:0000107">
    <property type="term" value="F:imidazoleglycerol-phosphate synthase activity"/>
    <property type="evidence" value="ECO:0007669"/>
    <property type="project" value="UniProtKB-UniRule"/>
</dbReference>
<dbReference type="EC" id="3.5.1.2" evidence="10"/>
<sequence length="220" mass="24170">MTQSKNVVIVDYRVGNTHSLERSLKRCGLSPVITSDPAVIEQADGVLMPGVGAFGPAMESLMETGASAAIRRFVDSGRPVLAICLGMQLLADEGEEGGHHRGLSIIPGRVRRLAPPQEHSKIPQIAWNEIMPVADDWRETVLDGLQGRQMYFLHSYVVDPARPEDRVAETDYMGDCFCAAYRSANVHGVQFHPELSAEAGQAVFRNFVRLIDETAQKNDI</sequence>
<dbReference type="InterPro" id="IPR029062">
    <property type="entry name" value="Class_I_gatase-like"/>
</dbReference>
<dbReference type="CDD" id="cd01748">
    <property type="entry name" value="GATase1_IGP_Synthase"/>
    <property type="match status" value="1"/>
</dbReference>
<dbReference type="SUPFAM" id="SSF52317">
    <property type="entry name" value="Class I glutamine amidotransferase-like"/>
    <property type="match status" value="1"/>
</dbReference>
<keyword evidence="10" id="KW-0963">Cytoplasm</keyword>
<dbReference type="InterPro" id="IPR017926">
    <property type="entry name" value="GATASE"/>
</dbReference>
<dbReference type="UniPathway" id="UPA00031">
    <property type="reaction ID" value="UER00010"/>
</dbReference>
<dbReference type="EMBL" id="JABBNT010000004">
    <property type="protein sequence ID" value="NMM45577.1"/>
    <property type="molecule type" value="Genomic_DNA"/>
</dbReference>
<evidence type="ECO:0000256" key="8">
    <source>
        <dbReference type="ARBA" id="ARBA00047838"/>
    </source>
</evidence>